<accession>G6E6P2</accession>
<reference evidence="1 2" key="1">
    <citation type="journal article" date="2012" name="J. Bacteriol.">
        <title>Genome sequence of benzo(a)pyrene-degrading bacterium Novosphingobium pentaromativorans US6-1.</title>
        <authorList>
            <person name="Luo Y.R."/>
            <person name="Kang S.G."/>
            <person name="Kim S.J."/>
            <person name="Kim M.R."/>
            <person name="Li N."/>
            <person name="Lee J.H."/>
            <person name="Kwon K.K."/>
        </authorList>
    </citation>
    <scope>NUCLEOTIDE SEQUENCE [LARGE SCALE GENOMIC DNA]</scope>
    <source>
        <strain evidence="1 2">US6-1</strain>
    </source>
</reference>
<keyword evidence="2" id="KW-1185">Reference proteome</keyword>
<name>G6E6P2_9SPHN</name>
<sequence length="73" mass="7906">MLALREAIRIADHAAAAFRNVAQLDIEDLPAGLAATAMQQNGQPPVEAIAVGNLFHRSPYLRSELALRLNSQK</sequence>
<dbReference type="Proteomes" id="UP000004030">
    <property type="component" value="Unassembled WGS sequence"/>
</dbReference>
<dbReference type="EMBL" id="AGFM01000002">
    <property type="protein sequence ID" value="EHJ62937.1"/>
    <property type="molecule type" value="Genomic_DNA"/>
</dbReference>
<dbReference type="AlphaFoldDB" id="G6E6P2"/>
<comment type="caution">
    <text evidence="1">The sequence shown here is derived from an EMBL/GenBank/DDBJ whole genome shotgun (WGS) entry which is preliminary data.</text>
</comment>
<evidence type="ECO:0000313" key="2">
    <source>
        <dbReference type="Proteomes" id="UP000004030"/>
    </source>
</evidence>
<proteinExistence type="predicted"/>
<protein>
    <submittedName>
        <fullName evidence="1">Uncharacterized protein</fullName>
    </submittedName>
</protein>
<organism evidence="1 2">
    <name type="scientific">Novosphingobium pentaromativorans US6-1</name>
    <dbReference type="NCBI Taxonomy" id="1088721"/>
    <lineage>
        <taxon>Bacteria</taxon>
        <taxon>Pseudomonadati</taxon>
        <taxon>Pseudomonadota</taxon>
        <taxon>Alphaproteobacteria</taxon>
        <taxon>Sphingomonadales</taxon>
        <taxon>Sphingomonadaceae</taxon>
        <taxon>Novosphingobium</taxon>
    </lineage>
</organism>
<gene>
    <name evidence="1" type="ORF">NSU_0012</name>
</gene>
<evidence type="ECO:0000313" key="1">
    <source>
        <dbReference type="EMBL" id="EHJ62937.1"/>
    </source>
</evidence>